<dbReference type="Gene3D" id="3.40.50.880">
    <property type="match status" value="1"/>
</dbReference>
<name>A0ABS5TLN9_9ACTN</name>
<dbReference type="InterPro" id="IPR017926">
    <property type="entry name" value="GATASE"/>
</dbReference>
<evidence type="ECO:0000313" key="2">
    <source>
        <dbReference type="EMBL" id="MBT0770968.1"/>
    </source>
</evidence>
<dbReference type="Proteomes" id="UP001197247">
    <property type="component" value="Unassembled WGS sequence"/>
</dbReference>
<dbReference type="SUPFAM" id="SSF52317">
    <property type="entry name" value="Class I glutamine amidotransferase-like"/>
    <property type="match status" value="1"/>
</dbReference>
<dbReference type="RefSeq" id="WP_214157249.1">
    <property type="nucleotide sequence ID" value="NZ_JAHBAY010000007.1"/>
</dbReference>
<comment type="caution">
    <text evidence="2">The sequence shown here is derived from an EMBL/GenBank/DDBJ whole genome shotgun (WGS) entry which is preliminary data.</text>
</comment>
<dbReference type="PANTHER" id="PTHR42695">
    <property type="entry name" value="GLUTAMINE AMIDOTRANSFERASE YLR126C-RELATED"/>
    <property type="match status" value="1"/>
</dbReference>
<evidence type="ECO:0000259" key="1">
    <source>
        <dbReference type="Pfam" id="PF00117"/>
    </source>
</evidence>
<keyword evidence="3" id="KW-1185">Reference proteome</keyword>
<keyword evidence="2" id="KW-0315">Glutamine amidotransferase</keyword>
<dbReference type="InterPro" id="IPR044992">
    <property type="entry name" value="ChyE-like"/>
</dbReference>
<dbReference type="Pfam" id="PF00117">
    <property type="entry name" value="GATase"/>
    <property type="match status" value="1"/>
</dbReference>
<organism evidence="2 3">
    <name type="scientific">Kineosporia corallincola</name>
    <dbReference type="NCBI Taxonomy" id="2835133"/>
    <lineage>
        <taxon>Bacteria</taxon>
        <taxon>Bacillati</taxon>
        <taxon>Actinomycetota</taxon>
        <taxon>Actinomycetes</taxon>
        <taxon>Kineosporiales</taxon>
        <taxon>Kineosporiaceae</taxon>
        <taxon>Kineosporia</taxon>
    </lineage>
</organism>
<sequence>MRNQAYGGAAEVRPVLIVEHESACPPALFGAGLSSSTVDAETVRPYRGDPVPGDLDRYDGLVVLGGAMAAWDDEVAPWLPAVRALLAGAVARNVPTLGICLGAQLLALACGGRVERGAAGLEAGVNPVTVLPAADADPFFGPVGDRLGSGPWQVRHFHHDAVTALPPDAELLVTGKVYPHQGFRVGENAWAVQYHPEVSGDGFAVWAARAEASGAVPSAAALLAPVRAAEQTQARVAQAHAAAFVSALQPAFPG</sequence>
<feature type="domain" description="Glutamine amidotransferase" evidence="1">
    <location>
        <begin position="55"/>
        <end position="200"/>
    </location>
</feature>
<reference evidence="2 3" key="1">
    <citation type="submission" date="2021-05" db="EMBL/GenBank/DDBJ databases">
        <title>Kineosporia and Streptomyces sp. nov. two new marine actinobacteria isolated from Coral.</title>
        <authorList>
            <person name="Buangrab K."/>
            <person name="Sutthacheep M."/>
            <person name="Yeemin T."/>
            <person name="Harunari E."/>
            <person name="Igarashi Y."/>
            <person name="Kanchanasin P."/>
            <person name="Tanasupawat S."/>
            <person name="Phongsopitanun W."/>
        </authorList>
    </citation>
    <scope>NUCLEOTIDE SEQUENCE [LARGE SCALE GENOMIC DNA]</scope>
    <source>
        <strain evidence="2 3">J2-2</strain>
    </source>
</reference>
<protein>
    <submittedName>
        <fullName evidence="2">Type 1 glutamine amidotransferase</fullName>
    </submittedName>
</protein>
<gene>
    <name evidence="2" type="ORF">KIH74_18665</name>
</gene>
<proteinExistence type="predicted"/>
<dbReference type="InterPro" id="IPR029062">
    <property type="entry name" value="Class_I_gatase-like"/>
</dbReference>
<dbReference type="PANTHER" id="PTHR42695:SF5">
    <property type="entry name" value="GLUTAMINE AMIDOTRANSFERASE YLR126C-RELATED"/>
    <property type="match status" value="1"/>
</dbReference>
<evidence type="ECO:0000313" key="3">
    <source>
        <dbReference type="Proteomes" id="UP001197247"/>
    </source>
</evidence>
<dbReference type="PROSITE" id="PS51273">
    <property type="entry name" value="GATASE_TYPE_1"/>
    <property type="match status" value="1"/>
</dbReference>
<dbReference type="EMBL" id="JAHBAY010000007">
    <property type="protein sequence ID" value="MBT0770968.1"/>
    <property type="molecule type" value="Genomic_DNA"/>
</dbReference>
<dbReference type="CDD" id="cd01741">
    <property type="entry name" value="GATase1_1"/>
    <property type="match status" value="1"/>
</dbReference>
<accession>A0ABS5TLN9</accession>